<accession>A0A6G1FXV7</accession>
<proteinExistence type="predicted"/>
<evidence type="ECO:0000256" key="1">
    <source>
        <dbReference type="SAM" id="MobiDB-lite"/>
    </source>
</evidence>
<keyword evidence="3" id="KW-1185">Reference proteome</keyword>
<feature type="compositionally biased region" description="Low complexity" evidence="1">
    <location>
        <begin position="274"/>
        <end position="285"/>
    </location>
</feature>
<evidence type="ECO:0000313" key="3">
    <source>
        <dbReference type="Proteomes" id="UP000504638"/>
    </source>
</evidence>
<dbReference type="GeneID" id="54418771"/>
<dbReference type="PANTHER" id="PTHR48176">
    <property type="entry name" value="DDRGK DOMAIN-CONTAINING PROTEIN 1"/>
    <property type="match status" value="1"/>
</dbReference>
<dbReference type="RefSeq" id="XP_033532346.1">
    <property type="nucleotide sequence ID" value="XM_033678201.1"/>
</dbReference>
<feature type="region of interest" description="Disordered" evidence="1">
    <location>
        <begin position="123"/>
        <end position="203"/>
    </location>
</feature>
<dbReference type="PANTHER" id="PTHR48176:SF1">
    <property type="entry name" value="DDRGK DOMAIN-CONTAINING PROTEIN 1"/>
    <property type="match status" value="1"/>
</dbReference>
<feature type="compositionally biased region" description="Polar residues" evidence="1">
    <location>
        <begin position="244"/>
        <end position="256"/>
    </location>
</feature>
<feature type="region of interest" description="Disordered" evidence="1">
    <location>
        <begin position="361"/>
        <end position="456"/>
    </location>
</feature>
<feature type="compositionally biased region" description="Low complexity" evidence="1">
    <location>
        <begin position="145"/>
        <end position="164"/>
    </location>
</feature>
<feature type="compositionally biased region" description="Polar residues" evidence="1">
    <location>
        <begin position="1"/>
        <end position="16"/>
    </location>
</feature>
<sequence>MSSSYNVSQPYPSRGTSAHGRLHKRGNSDSSFTSPTPPYANEMLRHSTESRRTEELRATYGDLVRETRPSLDSQRSGHGSRGLKIKPYIRKLATNDSHGKINMSRSEQERLAGLGINADYHFGPTPRASDVNFAPMSRSRHSRTRSSNSQFSASSSPYRPSAPFVHPMKQTPSAYTPPYARSNPISVADTDPDEITPVTGDDEALRSVRVAFADGEMNGTFHSTPHSHTPSATPSLTRLPHTHPNPSQSSIRSGSVPNHAFPRPRGNTHASVDTATTNGTPNTNNSMAVFSTSTAATSNIPATSSTRTSFDKASSIAHSFTHPFSFSRTRTADTASSSPVDPNTERAQDIARLRAAFAEREEAKERKYEAEERRAREREAKKEHRRRESTERHQRSHERRLESEERKRKRSAERQSRKAREREWSREDKEQKKNKKKKGVESEAEKKTEVEGLEHANFPSYSETAVSMPIRGRPISAMNEKEEYVEFTGQGKRGGGFKRTWFGFLAWFRTRLLRLGIRLSGKH</sequence>
<dbReference type="InterPro" id="IPR050899">
    <property type="entry name" value="DDRGK_domain-containing"/>
</dbReference>
<feature type="compositionally biased region" description="Basic and acidic residues" evidence="1">
    <location>
        <begin position="43"/>
        <end position="69"/>
    </location>
</feature>
<dbReference type="EMBL" id="ML975165">
    <property type="protein sequence ID" value="KAF1810715.1"/>
    <property type="molecule type" value="Genomic_DNA"/>
</dbReference>
<feature type="compositionally biased region" description="Polar residues" evidence="1">
    <location>
        <begin position="220"/>
        <end position="236"/>
    </location>
</feature>
<gene>
    <name evidence="2 4" type="ORF">P152DRAFT_451069</name>
</gene>
<dbReference type="Proteomes" id="UP000504638">
    <property type="component" value="Unplaced"/>
</dbReference>
<dbReference type="AlphaFoldDB" id="A0A6G1FXV7"/>
<feature type="compositionally biased region" description="Basic and acidic residues" evidence="1">
    <location>
        <begin position="439"/>
        <end position="454"/>
    </location>
</feature>
<feature type="compositionally biased region" description="Basic and acidic residues" evidence="1">
    <location>
        <begin position="361"/>
        <end position="431"/>
    </location>
</feature>
<dbReference type="GO" id="GO:0044389">
    <property type="term" value="F:ubiquitin-like protein ligase binding"/>
    <property type="evidence" value="ECO:0007669"/>
    <property type="project" value="TreeGrafter"/>
</dbReference>
<name>A0A6G1FXV7_9PEZI</name>
<reference evidence="4" key="2">
    <citation type="submission" date="2020-04" db="EMBL/GenBank/DDBJ databases">
        <authorList>
            <consortium name="NCBI Genome Project"/>
        </authorList>
    </citation>
    <scope>NUCLEOTIDE SEQUENCE</scope>
    <source>
        <strain evidence="4">CBS 781.70</strain>
    </source>
</reference>
<feature type="compositionally biased region" description="Low complexity" evidence="1">
    <location>
        <begin position="328"/>
        <end position="338"/>
    </location>
</feature>
<feature type="region of interest" description="Disordered" evidence="1">
    <location>
        <begin position="217"/>
        <end position="287"/>
    </location>
</feature>
<protein>
    <submittedName>
        <fullName evidence="2 4">Uncharacterized protein</fullName>
    </submittedName>
</protein>
<evidence type="ECO:0000313" key="4">
    <source>
        <dbReference type="RefSeq" id="XP_033532346.1"/>
    </source>
</evidence>
<feature type="region of interest" description="Disordered" evidence="1">
    <location>
        <begin position="328"/>
        <end position="348"/>
    </location>
</feature>
<evidence type="ECO:0000313" key="2">
    <source>
        <dbReference type="EMBL" id="KAF1810715.1"/>
    </source>
</evidence>
<organism evidence="2">
    <name type="scientific">Eremomyces bilateralis CBS 781.70</name>
    <dbReference type="NCBI Taxonomy" id="1392243"/>
    <lineage>
        <taxon>Eukaryota</taxon>
        <taxon>Fungi</taxon>
        <taxon>Dikarya</taxon>
        <taxon>Ascomycota</taxon>
        <taxon>Pezizomycotina</taxon>
        <taxon>Dothideomycetes</taxon>
        <taxon>Dothideomycetes incertae sedis</taxon>
        <taxon>Eremomycetales</taxon>
        <taxon>Eremomycetaceae</taxon>
        <taxon>Eremomyces</taxon>
    </lineage>
</organism>
<reference evidence="4" key="3">
    <citation type="submission" date="2025-04" db="UniProtKB">
        <authorList>
            <consortium name="RefSeq"/>
        </authorList>
    </citation>
    <scope>IDENTIFICATION</scope>
    <source>
        <strain evidence="4">CBS 781.70</strain>
    </source>
</reference>
<feature type="region of interest" description="Disordered" evidence="1">
    <location>
        <begin position="1"/>
        <end position="87"/>
    </location>
</feature>
<dbReference type="OrthoDB" id="5377213at2759"/>
<reference evidence="2 4" key="1">
    <citation type="submission" date="2020-01" db="EMBL/GenBank/DDBJ databases">
        <authorList>
            <consortium name="DOE Joint Genome Institute"/>
            <person name="Haridas S."/>
            <person name="Albert R."/>
            <person name="Binder M."/>
            <person name="Bloem J."/>
            <person name="Labutti K."/>
            <person name="Salamov A."/>
            <person name="Andreopoulos B."/>
            <person name="Baker S.E."/>
            <person name="Barry K."/>
            <person name="Bills G."/>
            <person name="Bluhm B.H."/>
            <person name="Cannon C."/>
            <person name="Castanera R."/>
            <person name="Culley D.E."/>
            <person name="Daum C."/>
            <person name="Ezra D."/>
            <person name="Gonzalez J.B."/>
            <person name="Henrissat B."/>
            <person name="Kuo A."/>
            <person name="Liang C."/>
            <person name="Lipzen A."/>
            <person name="Lutzoni F."/>
            <person name="Magnuson J."/>
            <person name="Mondo S."/>
            <person name="Nolan M."/>
            <person name="Ohm R."/>
            <person name="Pangilinan J."/>
            <person name="Park H.-J."/>
            <person name="Ramirez L."/>
            <person name="Alfaro M."/>
            <person name="Sun H."/>
            <person name="Tritt A."/>
            <person name="Yoshinaga Y."/>
            <person name="Zwiers L.-H."/>
            <person name="Turgeon B.G."/>
            <person name="Goodwin S.B."/>
            <person name="Spatafora J.W."/>
            <person name="Crous P.W."/>
            <person name="Grigoriev I.V."/>
        </authorList>
    </citation>
    <scope>NUCLEOTIDE SEQUENCE</scope>
    <source>
        <strain evidence="2 4">CBS 781.70</strain>
    </source>
</reference>